<feature type="repeat" description="TPR" evidence="1">
    <location>
        <begin position="449"/>
        <end position="482"/>
    </location>
</feature>
<name>A0ABQ5U1K9_9PROT</name>
<dbReference type="RefSeq" id="WP_169559683.1">
    <property type="nucleotide sequence ID" value="NZ_BSNF01000001.1"/>
</dbReference>
<dbReference type="Pfam" id="PF13432">
    <property type="entry name" value="TPR_16"/>
    <property type="match status" value="2"/>
</dbReference>
<dbReference type="Gene3D" id="1.25.40.10">
    <property type="entry name" value="Tetratricopeptide repeat domain"/>
    <property type="match status" value="4"/>
</dbReference>
<evidence type="ECO:0000313" key="4">
    <source>
        <dbReference type="Proteomes" id="UP001161409"/>
    </source>
</evidence>
<dbReference type="PROSITE" id="PS50005">
    <property type="entry name" value="TPR"/>
    <property type="match status" value="3"/>
</dbReference>
<dbReference type="EMBL" id="BSNF01000001">
    <property type="protein sequence ID" value="GLQ05708.1"/>
    <property type="molecule type" value="Genomic_DNA"/>
</dbReference>
<evidence type="ECO:0000256" key="1">
    <source>
        <dbReference type="PROSITE-ProRule" id="PRU00339"/>
    </source>
</evidence>
<dbReference type="PANTHER" id="PTHR12558:SF13">
    <property type="entry name" value="CELL DIVISION CYCLE PROTEIN 27 HOMOLOG"/>
    <property type="match status" value="1"/>
</dbReference>
<feature type="repeat" description="TPR" evidence="1">
    <location>
        <begin position="380"/>
        <end position="413"/>
    </location>
</feature>
<dbReference type="Pfam" id="PF09976">
    <property type="entry name" value="TPR_21"/>
    <property type="match status" value="1"/>
</dbReference>
<organism evidence="3 4">
    <name type="scientific">Sneathiella chinensis</name>
    <dbReference type="NCBI Taxonomy" id="349750"/>
    <lineage>
        <taxon>Bacteria</taxon>
        <taxon>Pseudomonadati</taxon>
        <taxon>Pseudomonadota</taxon>
        <taxon>Alphaproteobacteria</taxon>
        <taxon>Sneathiellales</taxon>
        <taxon>Sneathiellaceae</taxon>
        <taxon>Sneathiella</taxon>
    </lineage>
</organism>
<dbReference type="SMART" id="SM00028">
    <property type="entry name" value="TPR"/>
    <property type="match status" value="6"/>
</dbReference>
<dbReference type="InterPro" id="IPR011990">
    <property type="entry name" value="TPR-like_helical_dom_sf"/>
</dbReference>
<proteinExistence type="predicted"/>
<evidence type="ECO:0000259" key="2">
    <source>
        <dbReference type="Pfam" id="PF09976"/>
    </source>
</evidence>
<dbReference type="PANTHER" id="PTHR12558">
    <property type="entry name" value="CELL DIVISION CYCLE 16,23,27"/>
    <property type="match status" value="1"/>
</dbReference>
<dbReference type="InterPro" id="IPR018704">
    <property type="entry name" value="SecYEG/CpoB_TPR"/>
</dbReference>
<accession>A0ABQ5U1K9</accession>
<feature type="domain" description="Ancillary SecYEG translocon subunit/Cell division coordinator CpoB TPR" evidence="2">
    <location>
        <begin position="47"/>
        <end position="183"/>
    </location>
</feature>
<dbReference type="Proteomes" id="UP001161409">
    <property type="component" value="Unassembled WGS sequence"/>
</dbReference>
<protein>
    <recommendedName>
        <fullName evidence="2">Ancillary SecYEG translocon subunit/Cell division coordinator CpoB TPR domain-containing protein</fullName>
    </recommendedName>
</protein>
<feature type="repeat" description="TPR" evidence="1">
    <location>
        <begin position="483"/>
        <end position="516"/>
    </location>
</feature>
<dbReference type="SUPFAM" id="SSF48452">
    <property type="entry name" value="TPR-like"/>
    <property type="match status" value="3"/>
</dbReference>
<reference evidence="3" key="2">
    <citation type="submission" date="2023-01" db="EMBL/GenBank/DDBJ databases">
        <title>Draft genome sequence of Sneathiella chinensis strain NBRC 103408.</title>
        <authorList>
            <person name="Sun Q."/>
            <person name="Mori K."/>
        </authorList>
    </citation>
    <scope>NUCLEOTIDE SEQUENCE</scope>
    <source>
        <strain evidence="3">NBRC 103408</strain>
    </source>
</reference>
<keyword evidence="4" id="KW-1185">Reference proteome</keyword>
<dbReference type="InterPro" id="IPR019734">
    <property type="entry name" value="TPR_rpt"/>
</dbReference>
<comment type="caution">
    <text evidence="3">The sequence shown here is derived from an EMBL/GenBank/DDBJ whole genome shotgun (WGS) entry which is preliminary data.</text>
</comment>
<dbReference type="Pfam" id="PF13174">
    <property type="entry name" value="TPR_6"/>
    <property type="match status" value="1"/>
</dbReference>
<gene>
    <name evidence="3" type="ORF">GCM10007924_09290</name>
</gene>
<sequence>MESPPSLEGNYLAGRQALREQDMEAASGFFNKALTFQNEDEYLKQSAFQAALASGDMDKALELAAELAADPDNRIDAAWLVLAIDAMRNGDLTEARTMLDKTTPSGFNSFLKPVLMAWVILGQGDVEGAVAALDGLDRNEGFSVLKSYHLGLLAHASGDAELARSQYEAAMKGPAARAVRLVQSYGIFLMEQGEVDAARNLYEGYLERYPLSPTINQMLTDMDAGKPVEPLIRNPVEGMAEALYSSATIVGQEKINGVASTYAHFALMLKPDFPVAISLLAEIAEDRRNWGKALELYRKIPPTSQFGVNAETRAAWAEHKIGGSEAAIRKLEVLAKDNPDQIEPLVVLADLFRDNKDWKNAADAYGRAIDKSEGFPDRLWSLYYARGIAYERMDEWPAAEEDLLRALKLRPDHPQILNYLGYSWADRGEKLEQAKDMLIKAVSLRPRDGYIVDSLGWLYYRLNDFDNAVTQLENAVSLVPADPTINDHLGDAYWRVGRYDEARYQWQRSLWLEPEEDMIPLIEEKLKSGLEGLPDDATR</sequence>
<keyword evidence="1" id="KW-0802">TPR repeat</keyword>
<evidence type="ECO:0000313" key="3">
    <source>
        <dbReference type="EMBL" id="GLQ05708.1"/>
    </source>
</evidence>
<reference evidence="3" key="1">
    <citation type="journal article" date="2014" name="Int. J. Syst. Evol. Microbiol.">
        <title>Complete genome of a new Firmicutes species belonging to the dominant human colonic microbiota ('Ruminococcus bicirculans') reveals two chromosomes and a selective capacity to utilize plant glucans.</title>
        <authorList>
            <consortium name="NISC Comparative Sequencing Program"/>
            <person name="Wegmann U."/>
            <person name="Louis P."/>
            <person name="Goesmann A."/>
            <person name="Henrissat B."/>
            <person name="Duncan S.H."/>
            <person name="Flint H.J."/>
        </authorList>
    </citation>
    <scope>NUCLEOTIDE SEQUENCE</scope>
    <source>
        <strain evidence="3">NBRC 103408</strain>
    </source>
</reference>